<dbReference type="Ensembl" id="ENSAMXT00000050380.1">
    <property type="protein sequence ID" value="ENSAMXP00000041566.1"/>
    <property type="gene ID" value="ENSAMXG00000041716.1"/>
</dbReference>
<keyword evidence="4" id="KW-1185">Reference proteome</keyword>
<dbReference type="CTD" id="799144"/>
<dbReference type="InterPro" id="IPR050782">
    <property type="entry name" value="PP1_regulatory_subunit_3"/>
</dbReference>
<dbReference type="InterPro" id="IPR005036">
    <property type="entry name" value="CBM21_dom"/>
</dbReference>
<evidence type="ECO:0000259" key="2">
    <source>
        <dbReference type="PROSITE" id="PS51159"/>
    </source>
</evidence>
<accession>A0A3B1JIM7</accession>
<dbReference type="InterPro" id="IPR038175">
    <property type="entry name" value="CBM21_dom_sf"/>
</dbReference>
<organism evidence="3 4">
    <name type="scientific">Astyanax mexicanus</name>
    <name type="common">Blind cave fish</name>
    <name type="synonym">Astyanax fasciatus mexicanus</name>
    <dbReference type="NCBI Taxonomy" id="7994"/>
    <lineage>
        <taxon>Eukaryota</taxon>
        <taxon>Metazoa</taxon>
        <taxon>Chordata</taxon>
        <taxon>Craniata</taxon>
        <taxon>Vertebrata</taxon>
        <taxon>Euteleostomi</taxon>
        <taxon>Actinopterygii</taxon>
        <taxon>Neopterygii</taxon>
        <taxon>Teleostei</taxon>
        <taxon>Ostariophysi</taxon>
        <taxon>Characiformes</taxon>
        <taxon>Characoidei</taxon>
        <taxon>Acestrorhamphidae</taxon>
        <taxon>Acestrorhamphinae</taxon>
        <taxon>Astyanax</taxon>
    </lineage>
</organism>
<dbReference type="RefSeq" id="XP_007234712.1">
    <property type="nucleotide sequence ID" value="XM_007234650.4"/>
</dbReference>
<dbReference type="InParanoid" id="A0A3B1JIM7"/>
<evidence type="ECO:0000313" key="4">
    <source>
        <dbReference type="Proteomes" id="UP000018467"/>
    </source>
</evidence>
<name>A0A3B1JIM7_ASTMX</name>
<sequence length="334" mass="38105">MVRRRDARAVLPCPHRQCAEDLCVAVTMAWSMGHSQEKRLPGDTDDDEDELFFVGVSNVSKQTSPLTFRAQPWSKPEEERKPVRIRPPSPSAPQPRSTGRSLSCEPPPKPIIHRRAQSLPSPSEQRRFTRRTGVRFVDSLGMDLENVKVFKSGEDPFVPEHVLFRLLMNAELAASKGLEISLPYLKPVFSEQPGDSANFLERLFRQKVCLERVLCYEPGIIGIVQVLNLAFEKEVYVRYSFTNWKSCSETKANWVGNKYMEGLSDGCSCDSFRFHLPVPPFLLHPGAVLEFAVRYKVLDAQFWDNNDGQNYKLVCQSYNLPVPKEIEDSMIHFI</sequence>
<dbReference type="PANTHER" id="PTHR12307">
    <property type="entry name" value="PROTEIN PHOSPHATASE 1 REGULATORY SUBUNIT"/>
    <property type="match status" value="1"/>
</dbReference>
<dbReference type="GO" id="GO:2001069">
    <property type="term" value="F:glycogen binding"/>
    <property type="evidence" value="ECO:0007669"/>
    <property type="project" value="TreeGrafter"/>
</dbReference>
<dbReference type="KEGG" id="amex:103042623"/>
<dbReference type="PANTHER" id="PTHR12307:SF4">
    <property type="entry name" value="PROTEIN PHOSPHATASE 1 REGULATORY SUBUNIT 3D"/>
    <property type="match status" value="1"/>
</dbReference>
<reference evidence="3" key="3">
    <citation type="submission" date="2025-08" db="UniProtKB">
        <authorList>
            <consortium name="Ensembl"/>
        </authorList>
    </citation>
    <scope>IDENTIFICATION</scope>
</reference>
<reference evidence="4" key="2">
    <citation type="journal article" date="2014" name="Nat. Commun.">
        <title>The cavefish genome reveals candidate genes for eye loss.</title>
        <authorList>
            <person name="McGaugh S.E."/>
            <person name="Gross J.B."/>
            <person name="Aken B."/>
            <person name="Blin M."/>
            <person name="Borowsky R."/>
            <person name="Chalopin D."/>
            <person name="Hinaux H."/>
            <person name="Jeffery W.R."/>
            <person name="Keene A."/>
            <person name="Ma L."/>
            <person name="Minx P."/>
            <person name="Murphy D."/>
            <person name="O'Quin K.E."/>
            <person name="Retaux S."/>
            <person name="Rohner N."/>
            <person name="Searle S.M."/>
            <person name="Stahl B.A."/>
            <person name="Tabin C."/>
            <person name="Volff J.N."/>
            <person name="Yoshizawa M."/>
            <person name="Warren W.C."/>
        </authorList>
    </citation>
    <scope>NUCLEOTIDE SEQUENCE [LARGE SCALE GENOMIC DNA]</scope>
    <source>
        <strain evidence="4">female</strain>
    </source>
</reference>
<reference evidence="4" key="1">
    <citation type="submission" date="2013-03" db="EMBL/GenBank/DDBJ databases">
        <authorList>
            <person name="Jeffery W."/>
            <person name="Warren W."/>
            <person name="Wilson R.K."/>
        </authorList>
    </citation>
    <scope>NUCLEOTIDE SEQUENCE</scope>
    <source>
        <strain evidence="4">female</strain>
    </source>
</reference>
<dbReference type="GO" id="GO:0008157">
    <property type="term" value="F:protein phosphatase 1 binding"/>
    <property type="evidence" value="ECO:0007669"/>
    <property type="project" value="TreeGrafter"/>
</dbReference>
<dbReference type="PROSITE" id="PS51159">
    <property type="entry name" value="CBM21"/>
    <property type="match status" value="1"/>
</dbReference>
<evidence type="ECO:0000256" key="1">
    <source>
        <dbReference type="SAM" id="MobiDB-lite"/>
    </source>
</evidence>
<dbReference type="Proteomes" id="UP000018467">
    <property type="component" value="Unassembled WGS sequence"/>
</dbReference>
<dbReference type="Pfam" id="PF03370">
    <property type="entry name" value="CBM_21"/>
    <property type="match status" value="1"/>
</dbReference>
<dbReference type="GO" id="GO:0000164">
    <property type="term" value="C:protein phosphatase type 1 complex"/>
    <property type="evidence" value="ECO:0007669"/>
    <property type="project" value="TreeGrafter"/>
</dbReference>
<dbReference type="GeneID" id="103042623"/>
<dbReference type="Gene3D" id="2.60.40.2440">
    <property type="entry name" value="Carbohydrate binding type-21 domain"/>
    <property type="match status" value="1"/>
</dbReference>
<proteinExistence type="predicted"/>
<protein>
    <submittedName>
        <fullName evidence="3">Protein phosphatase 1 regulatory subunit 3D</fullName>
    </submittedName>
</protein>
<feature type="region of interest" description="Disordered" evidence="1">
    <location>
        <begin position="65"/>
        <end position="130"/>
    </location>
</feature>
<dbReference type="OrthoDB" id="1881at2759"/>
<dbReference type="GeneTree" id="ENSGT00940000161921"/>
<evidence type="ECO:0000313" key="3">
    <source>
        <dbReference type="Ensembl" id="ENSAMXP00000041566.1"/>
    </source>
</evidence>
<dbReference type="Bgee" id="ENSAMXG00000041716">
    <property type="expression patterns" value="Expressed in muscle tissue and 13 other cell types or tissues"/>
</dbReference>
<feature type="domain" description="CBM21" evidence="2">
    <location>
        <begin position="200"/>
        <end position="314"/>
    </location>
</feature>
<dbReference type="GO" id="GO:0005979">
    <property type="term" value="P:regulation of glycogen biosynthetic process"/>
    <property type="evidence" value="ECO:0007669"/>
    <property type="project" value="TreeGrafter"/>
</dbReference>
<dbReference type="STRING" id="7994.ENSAMXP00000041566"/>
<reference evidence="3" key="4">
    <citation type="submission" date="2025-09" db="UniProtKB">
        <authorList>
            <consortium name="Ensembl"/>
        </authorList>
    </citation>
    <scope>IDENTIFICATION</scope>
</reference>
<dbReference type="AlphaFoldDB" id="A0A3B1JIM7"/>